<dbReference type="RefSeq" id="WP_147431628.1">
    <property type="nucleotide sequence ID" value="NZ_JACHVT010000005.1"/>
</dbReference>
<reference evidence="1 2" key="1">
    <citation type="submission" date="2020-08" db="EMBL/GenBank/DDBJ databases">
        <title>Genomic Encyclopedia of Type Strains, Phase IV (KMG-V): Genome sequencing to study the core and pangenomes of soil and plant-associated prokaryotes.</title>
        <authorList>
            <person name="Whitman W."/>
        </authorList>
    </citation>
    <scope>NUCLEOTIDE SEQUENCE [LARGE SCALE GENOMIC DNA]</scope>
    <source>
        <strain evidence="1 2">B3ACCR2</strain>
    </source>
</reference>
<dbReference type="AlphaFoldDB" id="A0A839Q2Q5"/>
<evidence type="ECO:0000313" key="2">
    <source>
        <dbReference type="Proteomes" id="UP000590811"/>
    </source>
</evidence>
<dbReference type="OrthoDB" id="4953191at2"/>
<accession>A0A839Q2Q5</accession>
<evidence type="ECO:0000313" key="1">
    <source>
        <dbReference type="EMBL" id="MBB2987392.1"/>
    </source>
</evidence>
<name>A0A839Q2Q5_9MICO</name>
<organism evidence="1 2">
    <name type="scientific">Terracoccus luteus</name>
    <dbReference type="NCBI Taxonomy" id="53356"/>
    <lineage>
        <taxon>Bacteria</taxon>
        <taxon>Bacillati</taxon>
        <taxon>Actinomycetota</taxon>
        <taxon>Actinomycetes</taxon>
        <taxon>Micrococcales</taxon>
        <taxon>Intrasporangiaceae</taxon>
        <taxon>Terracoccus</taxon>
    </lineage>
</organism>
<sequence length="114" mass="11618">MHRPRHGSPAALAVIVLLVAVTALCGRLAWVRAETGEAGLTPSPAPPKVHLADRDYLRATGGLPLPATAREVGTTSGGGAILSEPMPRVPDAVPVVVWVRDGAAVAQYSLSGGP</sequence>
<proteinExistence type="predicted"/>
<dbReference type="Proteomes" id="UP000590811">
    <property type="component" value="Unassembled WGS sequence"/>
</dbReference>
<dbReference type="EMBL" id="JACHVT010000005">
    <property type="protein sequence ID" value="MBB2987392.1"/>
    <property type="molecule type" value="Genomic_DNA"/>
</dbReference>
<comment type="caution">
    <text evidence="1">The sequence shown here is derived from an EMBL/GenBank/DDBJ whole genome shotgun (WGS) entry which is preliminary data.</text>
</comment>
<protein>
    <submittedName>
        <fullName evidence="1">Uncharacterized protein</fullName>
    </submittedName>
</protein>
<gene>
    <name evidence="1" type="ORF">FHW14_002575</name>
</gene>